<evidence type="ECO:0000313" key="3">
    <source>
        <dbReference type="Proteomes" id="UP000789572"/>
    </source>
</evidence>
<comment type="caution">
    <text evidence="2">The sequence shown here is derived from an EMBL/GenBank/DDBJ whole genome shotgun (WGS) entry which is preliminary data.</text>
</comment>
<gene>
    <name evidence="2" type="ORF">POCULU_LOCUS1335</name>
</gene>
<sequence>MASFPGPRLSAGNEPTLAQKIVRYLKNKVPRGFRLCIPDGNTVVLKGIILLVAIAYLYTIQVVIFSTRRKPIELYHLQTGYTMQPHSYIIKIQFYPWESGAAGGHNTYTSHTTMVSPPADQK</sequence>
<evidence type="ECO:0000256" key="1">
    <source>
        <dbReference type="SAM" id="Phobius"/>
    </source>
</evidence>
<organism evidence="2 3">
    <name type="scientific">Paraglomus occultum</name>
    <dbReference type="NCBI Taxonomy" id="144539"/>
    <lineage>
        <taxon>Eukaryota</taxon>
        <taxon>Fungi</taxon>
        <taxon>Fungi incertae sedis</taxon>
        <taxon>Mucoromycota</taxon>
        <taxon>Glomeromycotina</taxon>
        <taxon>Glomeromycetes</taxon>
        <taxon>Paraglomerales</taxon>
        <taxon>Paraglomeraceae</taxon>
        <taxon>Paraglomus</taxon>
    </lineage>
</organism>
<keyword evidence="1" id="KW-0472">Membrane</keyword>
<name>A0A9N8WB38_9GLOM</name>
<keyword evidence="3" id="KW-1185">Reference proteome</keyword>
<keyword evidence="1" id="KW-0812">Transmembrane</keyword>
<proteinExistence type="predicted"/>
<accession>A0A9N8WB38</accession>
<dbReference type="Proteomes" id="UP000789572">
    <property type="component" value="Unassembled WGS sequence"/>
</dbReference>
<feature type="transmembrane region" description="Helical" evidence="1">
    <location>
        <begin position="43"/>
        <end position="65"/>
    </location>
</feature>
<dbReference type="AlphaFoldDB" id="A0A9N8WB38"/>
<keyword evidence="1" id="KW-1133">Transmembrane helix</keyword>
<evidence type="ECO:0000313" key="2">
    <source>
        <dbReference type="EMBL" id="CAG8476917.1"/>
    </source>
</evidence>
<reference evidence="2" key="1">
    <citation type="submission" date="2021-06" db="EMBL/GenBank/DDBJ databases">
        <authorList>
            <person name="Kallberg Y."/>
            <person name="Tangrot J."/>
            <person name="Rosling A."/>
        </authorList>
    </citation>
    <scope>NUCLEOTIDE SEQUENCE</scope>
    <source>
        <strain evidence="2">IA702</strain>
    </source>
</reference>
<protein>
    <submittedName>
        <fullName evidence="2">7772_t:CDS:1</fullName>
    </submittedName>
</protein>
<feature type="non-terminal residue" evidence="2">
    <location>
        <position position="122"/>
    </location>
</feature>
<dbReference type="EMBL" id="CAJVPJ010000097">
    <property type="protein sequence ID" value="CAG8476917.1"/>
    <property type="molecule type" value="Genomic_DNA"/>
</dbReference>